<gene>
    <name evidence="1" type="ORF">IPOD504_LOCUS15460</name>
</gene>
<protein>
    <submittedName>
        <fullName evidence="1">Uncharacterized protein</fullName>
    </submittedName>
</protein>
<dbReference type="Proteomes" id="UP000837857">
    <property type="component" value="Chromosome 7"/>
</dbReference>
<reference evidence="1" key="1">
    <citation type="submission" date="2022-03" db="EMBL/GenBank/DDBJ databases">
        <authorList>
            <person name="Martin H S."/>
        </authorList>
    </citation>
    <scope>NUCLEOTIDE SEQUENCE</scope>
</reference>
<accession>A0ABN8IZQ4</accession>
<feature type="non-terminal residue" evidence="1">
    <location>
        <position position="247"/>
    </location>
</feature>
<name>A0ABN8IZQ4_9NEOP</name>
<evidence type="ECO:0000313" key="1">
    <source>
        <dbReference type="EMBL" id="CAH2073051.1"/>
    </source>
</evidence>
<organism evidence="1 2">
    <name type="scientific">Iphiclides podalirius</name>
    <name type="common">scarce swallowtail</name>
    <dbReference type="NCBI Taxonomy" id="110791"/>
    <lineage>
        <taxon>Eukaryota</taxon>
        <taxon>Metazoa</taxon>
        <taxon>Ecdysozoa</taxon>
        <taxon>Arthropoda</taxon>
        <taxon>Hexapoda</taxon>
        <taxon>Insecta</taxon>
        <taxon>Pterygota</taxon>
        <taxon>Neoptera</taxon>
        <taxon>Endopterygota</taxon>
        <taxon>Lepidoptera</taxon>
        <taxon>Glossata</taxon>
        <taxon>Ditrysia</taxon>
        <taxon>Papilionoidea</taxon>
        <taxon>Papilionidae</taxon>
        <taxon>Papilioninae</taxon>
        <taxon>Iphiclides</taxon>
    </lineage>
</organism>
<sequence>MSALLDADAILSDREEWTKLGEEWGMPIDLDTEEDQSPHLKHVFSTLDLKKTTFDSSFLFKKVRRKVGRRLSKRSVLDYGEFLNDLRKDSSRESSKQFYFVNGQLISALSVEEICGKIDDYFKSIEKLAPSSTMRKKKVDLPAVVRCSIDSEDYSFDDTVIGVLSTEKGDSSDTNRVIDQAFNDFNSSIASMDVDQSTRESVTTLVRKFSSILKSPTVNCSPRRQRQCCEKFRDLAEFWRRRALDYE</sequence>
<proteinExistence type="predicted"/>
<dbReference type="EMBL" id="OW152819">
    <property type="protein sequence ID" value="CAH2073051.1"/>
    <property type="molecule type" value="Genomic_DNA"/>
</dbReference>
<keyword evidence="2" id="KW-1185">Reference proteome</keyword>
<evidence type="ECO:0000313" key="2">
    <source>
        <dbReference type="Proteomes" id="UP000837857"/>
    </source>
</evidence>